<gene>
    <name evidence="2" type="ORF">SanaruYs_06550</name>
</gene>
<dbReference type="AlphaFoldDB" id="A0A401U6H0"/>
<evidence type="ECO:0000313" key="3">
    <source>
        <dbReference type="Proteomes" id="UP000288227"/>
    </source>
</evidence>
<comment type="caution">
    <text evidence="2">The sequence shown here is derived from an EMBL/GenBank/DDBJ whole genome shotgun (WGS) entry which is preliminary data.</text>
</comment>
<keyword evidence="3" id="KW-1185">Reference proteome</keyword>
<evidence type="ECO:0008006" key="4">
    <source>
        <dbReference type="Google" id="ProtNLM"/>
    </source>
</evidence>
<dbReference type="Proteomes" id="UP000288227">
    <property type="component" value="Unassembled WGS sequence"/>
</dbReference>
<sequence>MRIQVLIFFLLAFYQAHAQSPLAAQASSSANNLNLAAKETVAADTTRLQKVKTKLNNHKSRTDSVINSKDSLHAVQQVRLQKEKADSIRQQVQAKADSVAHALDPSALMDKGMAQLKDKSDSIFNGLLGAKKDTLQQKFNNVKSSVTGATQKVGSSIAKVTSPFQEQGAAVPNINLPETGAVNMTSLPSANGLNADLPQGTLPTDLPKADIPNIELDKTNEVKAGISEKITNEKESIKELGQFEELNELQEKTEVIRDVSSKVESVKKEGAGKVAEEAIANTDQVKALSKELSAADKAKQYYDPQVAKEEMLNKAKLEAVNHFAGHESELVAVMEKLSAAKAKIPDPEGVIDLFAKRQNTQRGKKWHERLTYGVSLQFQKPSALWLDVNPYVLYKFSDKIAAGAGWTTRWSYHIKERDWRPKEKIYGPRASFEWKAKKDFAFKADIECVNGVYPARIINGQLREYENRVLIWSYFAGVKKSFKFSEKVKGNVQMMYNVYNPEKHSPYADRINVRIGFEWSKKSKPGLKQ</sequence>
<accession>A0A401U6H0</accession>
<organism evidence="2 3">
    <name type="scientific">Chryseotalea sanaruensis</name>
    <dbReference type="NCBI Taxonomy" id="2482724"/>
    <lineage>
        <taxon>Bacteria</taxon>
        <taxon>Pseudomonadati</taxon>
        <taxon>Bacteroidota</taxon>
        <taxon>Cytophagia</taxon>
        <taxon>Cytophagales</taxon>
        <taxon>Chryseotaleaceae</taxon>
        <taxon>Chryseotalea</taxon>
    </lineage>
</organism>
<dbReference type="RefSeq" id="WP_127121074.1">
    <property type="nucleotide sequence ID" value="NZ_BHXQ01000001.1"/>
</dbReference>
<name>A0A401U6H0_9BACT</name>
<dbReference type="OrthoDB" id="980133at2"/>
<feature type="chain" id="PRO_5019010853" description="DUF3575 domain-containing protein" evidence="1">
    <location>
        <begin position="19"/>
        <end position="529"/>
    </location>
</feature>
<evidence type="ECO:0000256" key="1">
    <source>
        <dbReference type="SAM" id="SignalP"/>
    </source>
</evidence>
<proteinExistence type="predicted"/>
<keyword evidence="1" id="KW-0732">Signal</keyword>
<feature type="signal peptide" evidence="1">
    <location>
        <begin position="1"/>
        <end position="18"/>
    </location>
</feature>
<reference evidence="2 3" key="1">
    <citation type="submission" date="2018-11" db="EMBL/GenBank/DDBJ databases">
        <title>Chryseotalea sanarue gen. nov., sp., nov., a member of the family Cytophagaceae, isolated from a brackish lake in Hamamatsu Japan.</title>
        <authorList>
            <person name="Maejima Y."/>
            <person name="Iino T."/>
            <person name="Muraguchi Y."/>
            <person name="Fukuda K."/>
            <person name="Ohkuma M."/>
            <person name="Moriuchi R."/>
            <person name="Dohra H."/>
            <person name="Kimbara K."/>
            <person name="Shintani M."/>
        </authorList>
    </citation>
    <scope>NUCLEOTIDE SEQUENCE [LARGE SCALE GENOMIC DNA]</scope>
    <source>
        <strain evidence="2 3">Ys</strain>
    </source>
</reference>
<evidence type="ECO:0000313" key="2">
    <source>
        <dbReference type="EMBL" id="GCC50440.1"/>
    </source>
</evidence>
<protein>
    <recommendedName>
        <fullName evidence="4">DUF3575 domain-containing protein</fullName>
    </recommendedName>
</protein>
<dbReference type="EMBL" id="BHXQ01000001">
    <property type="protein sequence ID" value="GCC50440.1"/>
    <property type="molecule type" value="Genomic_DNA"/>
</dbReference>